<dbReference type="InParanoid" id="A0A3A9JHL7"/>
<feature type="domain" description="CinA C-terminal" evidence="1">
    <location>
        <begin position="5"/>
        <end position="156"/>
    </location>
</feature>
<accession>A0A3A9JHL7</accession>
<dbReference type="EMBL" id="RFLX01000019">
    <property type="protein sequence ID" value="RMI19469.1"/>
    <property type="molecule type" value="Genomic_DNA"/>
</dbReference>
<reference evidence="2 5" key="1">
    <citation type="submission" date="2018-09" db="EMBL/GenBank/DDBJ databases">
        <title>Roseomonas sp. nov., isolated from feces of Tibetan antelopes in the Qinghai-Tibet plateau, China.</title>
        <authorList>
            <person name="Tian Z."/>
        </authorList>
    </citation>
    <scope>NUCLEOTIDE SEQUENCE [LARGE SCALE GENOMIC DNA]</scope>
    <source>
        <strain evidence="3 4">Z23</strain>
        <strain evidence="2 5">Z24</strain>
    </source>
</reference>
<comment type="caution">
    <text evidence="2">The sequence shown here is derived from an EMBL/GenBank/DDBJ whole genome shotgun (WGS) entry which is preliminary data.</text>
</comment>
<dbReference type="OrthoDB" id="1253990at2"/>
<evidence type="ECO:0000313" key="3">
    <source>
        <dbReference type="EMBL" id="RMI19469.1"/>
    </source>
</evidence>
<dbReference type="Proteomes" id="UP000278036">
    <property type="component" value="Unassembled WGS sequence"/>
</dbReference>
<evidence type="ECO:0000313" key="4">
    <source>
        <dbReference type="Proteomes" id="UP000274097"/>
    </source>
</evidence>
<dbReference type="EMBL" id="RAQU01000031">
    <property type="protein sequence ID" value="RKK04801.1"/>
    <property type="molecule type" value="Genomic_DNA"/>
</dbReference>
<name>A0A3A9JHL7_9PROT</name>
<dbReference type="InterPro" id="IPR008136">
    <property type="entry name" value="CinA_C"/>
</dbReference>
<dbReference type="InterPro" id="IPR036653">
    <property type="entry name" value="CinA-like_C"/>
</dbReference>
<dbReference type="Pfam" id="PF02464">
    <property type="entry name" value="CinA"/>
    <property type="match status" value="1"/>
</dbReference>
<dbReference type="SUPFAM" id="SSF142433">
    <property type="entry name" value="CinA-like"/>
    <property type="match status" value="1"/>
</dbReference>
<protein>
    <submittedName>
        <fullName evidence="2">CinA family protein</fullName>
    </submittedName>
    <submittedName>
        <fullName evidence="3">Nicotinamide-nucleotide amidohydrolase family protein</fullName>
    </submittedName>
</protein>
<evidence type="ECO:0000313" key="2">
    <source>
        <dbReference type="EMBL" id="RKK04801.1"/>
    </source>
</evidence>
<proteinExistence type="predicted"/>
<organism evidence="2 5">
    <name type="scientific">Teichococcus wenyumeiae</name>
    <dbReference type="NCBI Taxonomy" id="2478470"/>
    <lineage>
        <taxon>Bacteria</taxon>
        <taxon>Pseudomonadati</taxon>
        <taxon>Pseudomonadota</taxon>
        <taxon>Alphaproteobacteria</taxon>
        <taxon>Acetobacterales</taxon>
        <taxon>Roseomonadaceae</taxon>
        <taxon>Roseomonas</taxon>
    </lineage>
</organism>
<dbReference type="Proteomes" id="UP000274097">
    <property type="component" value="Unassembled WGS sequence"/>
</dbReference>
<evidence type="ECO:0000313" key="5">
    <source>
        <dbReference type="Proteomes" id="UP000278036"/>
    </source>
</evidence>
<dbReference type="NCBIfam" id="TIGR00199">
    <property type="entry name" value="PncC_domain"/>
    <property type="match status" value="1"/>
</dbReference>
<dbReference type="RefSeq" id="WP_120637700.1">
    <property type="nucleotide sequence ID" value="NZ_RAQU01000031.1"/>
</dbReference>
<evidence type="ECO:0000259" key="1">
    <source>
        <dbReference type="Pfam" id="PF02464"/>
    </source>
</evidence>
<gene>
    <name evidence="2" type="ORF">D6Z83_07450</name>
    <name evidence="3" type="ORF">EBE87_20175</name>
</gene>
<keyword evidence="4" id="KW-1185">Reference proteome</keyword>
<dbReference type="AlphaFoldDB" id="A0A3A9JHL7"/>
<sequence length="159" mass="16078">MSSQEAAARVAALLAARGEKLAVAESSAGGLVSARLLAVPGASAFFLGGAVIYTGTARQALLGIGPEDMEGLRPSTEPYAALLARQVRQKLSADWGLAETGATGPAGNRYGDAAGHACLAVSGPRGLSRTLETASPDRVANMEAFATAALELLEEALRA</sequence>
<dbReference type="Gene3D" id="3.90.950.20">
    <property type="entry name" value="CinA-like"/>
    <property type="match status" value="1"/>
</dbReference>